<dbReference type="PROSITE" id="PS51257">
    <property type="entry name" value="PROKAR_LIPOPROTEIN"/>
    <property type="match status" value="1"/>
</dbReference>
<proteinExistence type="predicted"/>
<dbReference type="AlphaFoldDB" id="A0A1D8A2S5"/>
<accession>A0A1D8A2S5</accession>
<protein>
    <submittedName>
        <fullName evidence="2">P-type conjugative transfer protein TrbJ</fullName>
    </submittedName>
</protein>
<evidence type="ECO:0000256" key="1">
    <source>
        <dbReference type="SAM" id="Coils"/>
    </source>
</evidence>
<feature type="coiled-coil region" evidence="1">
    <location>
        <begin position="54"/>
        <end position="88"/>
    </location>
</feature>
<sequence>MKLPSSPRALSRPLRHLAAPVLLAAGILASACLLPGEPARALVVYDPTNYAQNVLTAARSLEQITNQIKALQNQATSLANQAKNLTTVDFPELDALTRTLGKIESLMGQAASIDFKVSNLETQYAALYPEAFNSSLKLDQQVTAARSRLDAQVAAYRQTMLVQAQIVENVEGDRETLTSLTNRSQLAQGSLQAAQVSNQLLALIAKQQLQIQQLLAAQFRSQAIDNAGSAQAASVSQGTTAKFLGSGSAYTAQ</sequence>
<dbReference type="InterPro" id="IPR014147">
    <property type="entry name" value="T4SS_TrbJ"/>
</dbReference>
<name>A0A1D8A2S5_9SPHN</name>
<dbReference type="Proteomes" id="UP000094626">
    <property type="component" value="Chromosome"/>
</dbReference>
<dbReference type="SUPFAM" id="SSF101082">
    <property type="entry name" value="Typo IV secretion system protein TraC"/>
    <property type="match status" value="1"/>
</dbReference>
<dbReference type="OrthoDB" id="9807335at2"/>
<gene>
    <name evidence="2" type="ORF">BES08_06070</name>
</gene>
<dbReference type="NCBIfam" id="TIGR02780">
    <property type="entry name" value="TrbJ_Ti"/>
    <property type="match status" value="1"/>
</dbReference>
<keyword evidence="1" id="KW-0175">Coiled coil</keyword>
<evidence type="ECO:0000313" key="2">
    <source>
        <dbReference type="EMBL" id="AOR76370.1"/>
    </source>
</evidence>
<dbReference type="NCBIfam" id="NF010448">
    <property type="entry name" value="PRK13874.1"/>
    <property type="match status" value="1"/>
</dbReference>
<keyword evidence="3" id="KW-1185">Reference proteome</keyword>
<reference evidence="3" key="1">
    <citation type="journal article" date="2017" name="J. Biotechnol.">
        <title>Complete genome sequence of Novosphingobium resinovorum SA1, a versatile xenobiotic-degrading bacterium capable of utilizing sulfanilic acid.</title>
        <authorList>
            <person name="Hegedus B."/>
            <person name="Kos P.B."/>
            <person name="Balint B."/>
            <person name="Maroti G."/>
            <person name="Gan H.M."/>
            <person name="Perei K."/>
            <person name="Rakhely G."/>
        </authorList>
    </citation>
    <scope>NUCLEOTIDE SEQUENCE [LARGE SCALE GENOMIC DNA]</scope>
    <source>
        <strain evidence="3">SA1</strain>
    </source>
</reference>
<organism evidence="2 3">
    <name type="scientific">Novosphingobium resinovorum</name>
    <dbReference type="NCBI Taxonomy" id="158500"/>
    <lineage>
        <taxon>Bacteria</taxon>
        <taxon>Pseudomonadati</taxon>
        <taxon>Pseudomonadota</taxon>
        <taxon>Alphaproteobacteria</taxon>
        <taxon>Sphingomonadales</taxon>
        <taxon>Sphingomonadaceae</taxon>
        <taxon>Novosphingobium</taxon>
    </lineage>
</organism>
<dbReference type="RefSeq" id="WP_069707826.1">
    <property type="nucleotide sequence ID" value="NZ_CP017075.1"/>
</dbReference>
<evidence type="ECO:0000313" key="3">
    <source>
        <dbReference type="Proteomes" id="UP000094626"/>
    </source>
</evidence>
<dbReference type="KEGG" id="nre:BES08_06070"/>
<dbReference type="EMBL" id="CP017075">
    <property type="protein sequence ID" value="AOR76370.1"/>
    <property type="molecule type" value="Genomic_DNA"/>
</dbReference>